<name>A0A0L7KQS8_OPEBR</name>
<gene>
    <name evidence="5" type="ORF">OBRU01_22434</name>
</gene>
<keyword evidence="1" id="KW-0812">Transmembrane</keyword>
<feature type="transmembrane region" description="Helical" evidence="1">
    <location>
        <begin position="317"/>
        <end position="336"/>
    </location>
</feature>
<evidence type="ECO:0000313" key="5">
    <source>
        <dbReference type="EMBL" id="KOB65642.1"/>
    </source>
</evidence>
<dbReference type="GO" id="GO:0008381">
    <property type="term" value="F:mechanosensitive monoatomic ion channel activity"/>
    <property type="evidence" value="ECO:0007669"/>
    <property type="project" value="InterPro"/>
</dbReference>
<proteinExistence type="predicted"/>
<feature type="transmembrane region" description="Helical" evidence="1">
    <location>
        <begin position="191"/>
        <end position="210"/>
    </location>
</feature>
<feature type="transmembrane region" description="Helical" evidence="1">
    <location>
        <begin position="116"/>
        <end position="133"/>
    </location>
</feature>
<feature type="transmembrane region" description="Helical" evidence="1">
    <location>
        <begin position="810"/>
        <end position="831"/>
    </location>
</feature>
<dbReference type="Proteomes" id="UP000037510">
    <property type="component" value="Unassembled WGS sequence"/>
</dbReference>
<feature type="transmembrane region" description="Helical" evidence="1">
    <location>
        <begin position="399"/>
        <end position="418"/>
    </location>
</feature>
<evidence type="ECO:0000256" key="1">
    <source>
        <dbReference type="SAM" id="Phobius"/>
    </source>
</evidence>
<feature type="transmembrane region" description="Helical" evidence="1">
    <location>
        <begin position="551"/>
        <end position="576"/>
    </location>
</feature>
<dbReference type="STRING" id="104452.A0A0L7KQS8"/>
<feature type="domain" description="Piezo TM1-24" evidence="4">
    <location>
        <begin position="353"/>
        <end position="503"/>
    </location>
</feature>
<accession>A0A0L7KQS8</accession>
<keyword evidence="6" id="KW-1185">Reference proteome</keyword>
<feature type="signal peptide" evidence="2">
    <location>
        <begin position="1"/>
        <end position="28"/>
    </location>
</feature>
<feature type="non-terminal residue" evidence="5">
    <location>
        <position position="1"/>
    </location>
</feature>
<comment type="caution">
    <text evidence="5">The sequence shown here is derived from an EMBL/GenBank/DDBJ whole genome shotgun (WGS) entry which is preliminary data.</text>
</comment>
<dbReference type="AlphaFoldDB" id="A0A0L7KQS8"/>
<reference evidence="5 6" key="1">
    <citation type="journal article" date="2015" name="Genome Biol. Evol.">
        <title>The genome of winter moth (Operophtera brumata) provides a genomic perspective on sexual dimorphism and phenology.</title>
        <authorList>
            <person name="Derks M.F."/>
            <person name="Smit S."/>
            <person name="Salis L."/>
            <person name="Schijlen E."/>
            <person name="Bossers A."/>
            <person name="Mateman C."/>
            <person name="Pijl A.S."/>
            <person name="de Ridder D."/>
            <person name="Groenen M.A."/>
            <person name="Visser M.E."/>
            <person name="Megens H.J."/>
        </authorList>
    </citation>
    <scope>NUCLEOTIDE SEQUENCE [LARGE SCALE GENOMIC DNA]</scope>
    <source>
        <strain evidence="5">WM2013NL</strain>
        <tissue evidence="5">Head and thorax</tissue>
    </source>
</reference>
<feature type="transmembrane region" description="Helical" evidence="1">
    <location>
        <begin position="625"/>
        <end position="645"/>
    </location>
</feature>
<keyword evidence="2" id="KW-0732">Signal</keyword>
<organism evidence="5 6">
    <name type="scientific">Operophtera brumata</name>
    <name type="common">Winter moth</name>
    <name type="synonym">Phalaena brumata</name>
    <dbReference type="NCBI Taxonomy" id="104452"/>
    <lineage>
        <taxon>Eukaryota</taxon>
        <taxon>Metazoa</taxon>
        <taxon>Ecdysozoa</taxon>
        <taxon>Arthropoda</taxon>
        <taxon>Hexapoda</taxon>
        <taxon>Insecta</taxon>
        <taxon>Pterygota</taxon>
        <taxon>Neoptera</taxon>
        <taxon>Endopterygota</taxon>
        <taxon>Lepidoptera</taxon>
        <taxon>Glossata</taxon>
        <taxon>Ditrysia</taxon>
        <taxon>Geometroidea</taxon>
        <taxon>Geometridae</taxon>
        <taxon>Larentiinae</taxon>
        <taxon>Operophtera</taxon>
    </lineage>
</organism>
<feature type="transmembrane region" description="Helical" evidence="1">
    <location>
        <begin position="140"/>
        <end position="161"/>
    </location>
</feature>
<evidence type="ECO:0000313" key="6">
    <source>
        <dbReference type="Proteomes" id="UP000037510"/>
    </source>
</evidence>
<dbReference type="InterPro" id="IPR027272">
    <property type="entry name" value="Piezo"/>
</dbReference>
<dbReference type="InterPro" id="IPR031805">
    <property type="entry name" value="Piezo_TM25-28"/>
</dbReference>
<feature type="domain" description="Piezo TM25-28" evidence="3">
    <location>
        <begin position="767"/>
        <end position="839"/>
    </location>
</feature>
<feature type="transmembrane region" description="Helical" evidence="1">
    <location>
        <begin position="424"/>
        <end position="444"/>
    </location>
</feature>
<dbReference type="PANTHER" id="PTHR47049">
    <property type="entry name" value="PIEZO-TYPE MECHANOSENSITIVE ION CHANNEL HOMOLOG"/>
    <property type="match status" value="1"/>
</dbReference>
<dbReference type="PANTHER" id="PTHR47049:SF2">
    <property type="entry name" value="PIEZO-TYPE MECHANOSENSITIVE ION CHANNEL HOMOLOG"/>
    <property type="match status" value="1"/>
</dbReference>
<feature type="transmembrane region" description="Helical" evidence="1">
    <location>
        <begin position="375"/>
        <end position="392"/>
    </location>
</feature>
<evidence type="ECO:0000256" key="2">
    <source>
        <dbReference type="SAM" id="SignalP"/>
    </source>
</evidence>
<feature type="domain" description="Piezo TM1-24" evidence="4">
    <location>
        <begin position="87"/>
        <end position="351"/>
    </location>
</feature>
<feature type="non-terminal residue" evidence="5">
    <location>
        <position position="840"/>
    </location>
</feature>
<sequence>FRGRYLLLVFLISFLLLLIHAAWHSVLAAFPPYGSLLEEYPIIQAIGHNLGLVSWSGIDPLMAVHLLMPEMLLTGVTAPESKSSKHQQFPILTSAGKYLCLLLIMLSGVMRPSVTSGIYFLVFMGAATAWAVGQPLGKGFAVLGRCVMAVMAVHTAGLLVYQCTYFGLTKLVILNQSEPSSFEYEVTDDHMWATLASPLVILFTYFVLAIETRELFKPKPKEKSTLTGLEAGKMSSSALVRAMSFHRGSKHLTKEKWMNATKKVRLMRNVSPSKRWLNVRSFSHLHQDSTGSVIVPDAESVISSYIATTITMMTWSIMFHSWLTFVLLMWANVVWLCQDQRSFMLKTSPVLREEEGHSRLLRAFGKGLRAACARYWIYVVVIMLFVIGVTGGRMTIFRIIYMFLFLSFILMFQISLYWWRRLMYLFWIILIGYSMLNLMLLYIYQFDNFSTIIETYLHINEKLQHSLGLEPYHPADLFVKLLTPTLFLIITIMQVHYFHKDFMALSDPKTRKASRSYAPTDRRSQSTAFKTVMLKKILVLRQEAYQWMDKMFIFLNTHLRISVLIISTLISIYVMAKMVYQIDYILHSYFDVECTKIIDANRTEIIKMNNAEWFGFTKATSKRPITVIMKGYIALIAVFTFYSLVTYRQQSMREQGLLTKDREKVMFPNVTRKEADIDMKHFLKYLMNYGFYKFGVEYNIKQVRTWLFLPYADDPPHAMKLIFDYFLLLFASRQVRVFKIEQTQGENYAGGSNSEDIGKDWETPTFVNPVPDFLGLVSSALDVLKRMVFLGMLWVTLAIMFMTGTNRVNLFSMGYLIGSFIFLWQGTDFYLRPKHVILQW</sequence>
<dbReference type="Pfam" id="PF24871">
    <property type="entry name" value="Piezo_TM1-24"/>
    <property type="match status" value="2"/>
</dbReference>
<dbReference type="Pfam" id="PF15917">
    <property type="entry name" value="Piezo_TM25-28"/>
    <property type="match status" value="1"/>
</dbReference>
<dbReference type="EMBL" id="JTDY01006856">
    <property type="protein sequence ID" value="KOB65642.1"/>
    <property type="molecule type" value="Genomic_DNA"/>
</dbReference>
<feature type="transmembrane region" description="Helical" evidence="1">
    <location>
        <begin position="89"/>
        <end position="110"/>
    </location>
</feature>
<keyword evidence="1" id="KW-0472">Membrane</keyword>
<dbReference type="InterPro" id="IPR056769">
    <property type="entry name" value="Piezo_TM1-24"/>
</dbReference>
<evidence type="ECO:0000259" key="4">
    <source>
        <dbReference type="Pfam" id="PF24871"/>
    </source>
</evidence>
<protein>
    <submittedName>
        <fullName evidence="5">Protein PIEZO2</fullName>
    </submittedName>
</protein>
<evidence type="ECO:0000259" key="3">
    <source>
        <dbReference type="Pfam" id="PF15917"/>
    </source>
</evidence>
<dbReference type="GO" id="GO:0016020">
    <property type="term" value="C:membrane"/>
    <property type="evidence" value="ECO:0007669"/>
    <property type="project" value="InterPro"/>
</dbReference>
<keyword evidence="1" id="KW-1133">Transmembrane helix</keyword>
<feature type="chain" id="PRO_5005572745" evidence="2">
    <location>
        <begin position="29"/>
        <end position="840"/>
    </location>
</feature>